<dbReference type="EMBL" id="REGN01006881">
    <property type="protein sequence ID" value="RNA07999.1"/>
    <property type="molecule type" value="Genomic_DNA"/>
</dbReference>
<dbReference type="AlphaFoldDB" id="A0A3M7Q9S4"/>
<evidence type="ECO:0000313" key="2">
    <source>
        <dbReference type="Proteomes" id="UP000276133"/>
    </source>
</evidence>
<organism evidence="1 2">
    <name type="scientific">Brachionus plicatilis</name>
    <name type="common">Marine rotifer</name>
    <name type="synonym">Brachionus muelleri</name>
    <dbReference type="NCBI Taxonomy" id="10195"/>
    <lineage>
        <taxon>Eukaryota</taxon>
        <taxon>Metazoa</taxon>
        <taxon>Spiralia</taxon>
        <taxon>Gnathifera</taxon>
        <taxon>Rotifera</taxon>
        <taxon>Eurotatoria</taxon>
        <taxon>Monogononta</taxon>
        <taxon>Pseudotrocha</taxon>
        <taxon>Ploima</taxon>
        <taxon>Brachionidae</taxon>
        <taxon>Brachionus</taxon>
    </lineage>
</organism>
<dbReference type="Proteomes" id="UP000276133">
    <property type="component" value="Unassembled WGS sequence"/>
</dbReference>
<keyword evidence="2" id="KW-1185">Reference proteome</keyword>
<evidence type="ECO:0000313" key="1">
    <source>
        <dbReference type="EMBL" id="RNA07999.1"/>
    </source>
</evidence>
<reference evidence="1 2" key="1">
    <citation type="journal article" date="2018" name="Sci. Rep.">
        <title>Genomic signatures of local adaptation to the degree of environmental predictability in rotifers.</title>
        <authorList>
            <person name="Franch-Gras L."/>
            <person name="Hahn C."/>
            <person name="Garcia-Roger E.M."/>
            <person name="Carmona M.J."/>
            <person name="Serra M."/>
            <person name="Gomez A."/>
        </authorList>
    </citation>
    <scope>NUCLEOTIDE SEQUENCE [LARGE SCALE GENOMIC DNA]</scope>
    <source>
        <strain evidence="1">HYR1</strain>
    </source>
</reference>
<comment type="caution">
    <text evidence="1">The sequence shown here is derived from an EMBL/GenBank/DDBJ whole genome shotgun (WGS) entry which is preliminary data.</text>
</comment>
<name>A0A3M7Q9S4_BRAPC</name>
<sequence length="120" mass="13193">MLTLETPSWRRRIRRLASCLIRSISSLLACSSLHSSLTRPPVGEHGSGWKAPAFLSADSITTCLFELSTVAVVVSMVEAGWAEESGRRRLAECGKSNMAEVRRFWAELSGDMVVQQAILN</sequence>
<accession>A0A3M7Q9S4</accession>
<gene>
    <name evidence="1" type="ORF">BpHYR1_001555</name>
</gene>
<proteinExistence type="predicted"/>
<protein>
    <submittedName>
        <fullName evidence="1">Uncharacterized protein</fullName>
    </submittedName>
</protein>